<evidence type="ECO:0000313" key="8">
    <source>
        <dbReference type="EnsemblMetazoa" id="XP_028133393.1"/>
    </source>
</evidence>
<comment type="function">
    <text evidence="6">Involved in efficient integration of the N-module into mitochondrial respiratory chain complex I.</text>
</comment>
<sequence>MSKLHKPILNLKQFILKQEVKTLYRKIFRTIKQVPDEMYRKELKEWTRTDFRNNSHHTDEIIIRSCLTYGERCLKELETSLNLAK</sequence>
<keyword evidence="9" id="KW-1185">Reference proteome</keyword>
<comment type="similarity">
    <text evidence="2">Belongs to the complex I LYR family.</text>
</comment>
<evidence type="ECO:0000259" key="7">
    <source>
        <dbReference type="Pfam" id="PF05347"/>
    </source>
</evidence>
<dbReference type="CDD" id="cd20262">
    <property type="entry name" value="Complex1_LYR_LYRM2"/>
    <property type="match status" value="1"/>
</dbReference>
<dbReference type="AlphaFoldDB" id="A0A6P7FKC8"/>
<dbReference type="OrthoDB" id="74240at2759"/>
<evidence type="ECO:0000256" key="3">
    <source>
        <dbReference type="ARBA" id="ARBA00022946"/>
    </source>
</evidence>
<organism evidence="10">
    <name type="scientific">Diabrotica virgifera virgifera</name>
    <name type="common">western corn rootworm</name>
    <dbReference type="NCBI Taxonomy" id="50390"/>
    <lineage>
        <taxon>Eukaryota</taxon>
        <taxon>Metazoa</taxon>
        <taxon>Ecdysozoa</taxon>
        <taxon>Arthropoda</taxon>
        <taxon>Hexapoda</taxon>
        <taxon>Insecta</taxon>
        <taxon>Pterygota</taxon>
        <taxon>Neoptera</taxon>
        <taxon>Endopterygota</taxon>
        <taxon>Coleoptera</taxon>
        <taxon>Polyphaga</taxon>
        <taxon>Cucujiformia</taxon>
        <taxon>Chrysomeloidea</taxon>
        <taxon>Chrysomelidae</taxon>
        <taxon>Galerucinae</taxon>
        <taxon>Diabroticina</taxon>
        <taxon>Diabroticites</taxon>
        <taxon>Diabrotica</taxon>
    </lineage>
</organism>
<dbReference type="GeneID" id="114328674"/>
<dbReference type="EnsemblMetazoa" id="XM_028277592.2">
    <property type="protein sequence ID" value="XP_028133393.1"/>
    <property type="gene ID" value="LOC114328674"/>
</dbReference>
<reference evidence="8" key="2">
    <citation type="submission" date="2025-05" db="UniProtKB">
        <authorList>
            <consortium name="EnsemblMetazoa"/>
        </authorList>
    </citation>
    <scope>IDENTIFICATION</scope>
</reference>
<dbReference type="PANTHER" id="PTHR13675:SF0">
    <property type="entry name" value="LYR MOTIF-CONTAINING PROTEIN 2"/>
    <property type="match status" value="1"/>
</dbReference>
<dbReference type="KEGG" id="dvv:114328674"/>
<dbReference type="FunCoup" id="A0A6P7FKC8">
    <property type="interactions" value="478"/>
</dbReference>
<evidence type="ECO:0000256" key="6">
    <source>
        <dbReference type="ARBA" id="ARBA00044735"/>
    </source>
</evidence>
<evidence type="ECO:0000256" key="2">
    <source>
        <dbReference type="ARBA" id="ARBA00009508"/>
    </source>
</evidence>
<dbReference type="GO" id="GO:0005739">
    <property type="term" value="C:mitochondrion"/>
    <property type="evidence" value="ECO:0007669"/>
    <property type="project" value="UniProtKB-SubCell"/>
</dbReference>
<proteinExistence type="inferred from homology"/>
<dbReference type="InterPro" id="IPR008011">
    <property type="entry name" value="Complex1_LYR_dom"/>
</dbReference>
<evidence type="ECO:0000256" key="4">
    <source>
        <dbReference type="ARBA" id="ARBA00023128"/>
    </source>
</evidence>
<dbReference type="PANTHER" id="PTHR13675">
    <property type="entry name" value="LYR MOTIF-CONTAINING PROTEIN 2"/>
    <property type="match status" value="1"/>
</dbReference>
<evidence type="ECO:0000256" key="5">
    <source>
        <dbReference type="ARBA" id="ARBA00026235"/>
    </source>
</evidence>
<name>A0A6P7FKC8_DIAVI</name>
<keyword evidence="3" id="KW-0809">Transit peptide</keyword>
<evidence type="ECO:0000313" key="9">
    <source>
        <dbReference type="Proteomes" id="UP001652700"/>
    </source>
</evidence>
<dbReference type="Pfam" id="PF05347">
    <property type="entry name" value="Complex1_LYR"/>
    <property type="match status" value="1"/>
</dbReference>
<feature type="domain" description="Complex 1 LYR protein" evidence="7">
    <location>
        <begin position="18"/>
        <end position="75"/>
    </location>
</feature>
<accession>A0A6P7FKC8</accession>
<protein>
    <recommendedName>
        <fullName evidence="5">LYR motif-containing protein 2</fullName>
    </recommendedName>
</protein>
<dbReference type="Proteomes" id="UP001652700">
    <property type="component" value="Unplaced"/>
</dbReference>
<keyword evidence="4" id="KW-0496">Mitochondrion</keyword>
<reference evidence="10" key="1">
    <citation type="submission" date="2025-04" db="UniProtKB">
        <authorList>
            <consortium name="RefSeq"/>
        </authorList>
    </citation>
    <scope>IDENTIFICATION</scope>
    <source>
        <tissue evidence="10">Whole insect</tissue>
    </source>
</reference>
<dbReference type="RefSeq" id="XP_028133393.1">
    <property type="nucleotide sequence ID" value="XM_028277592.1"/>
</dbReference>
<comment type="subcellular location">
    <subcellularLocation>
        <location evidence="1">Mitochondrion</location>
    </subcellularLocation>
</comment>
<dbReference type="InterPro" id="IPR045293">
    <property type="entry name" value="Complex1_LYR_LYRM2"/>
</dbReference>
<gene>
    <name evidence="10" type="primary">LOC114328674</name>
</gene>
<evidence type="ECO:0000256" key="1">
    <source>
        <dbReference type="ARBA" id="ARBA00004173"/>
    </source>
</evidence>
<dbReference type="InParanoid" id="A0A6P7FKC8"/>
<evidence type="ECO:0000313" key="10">
    <source>
        <dbReference type="RefSeq" id="XP_028133393.1"/>
    </source>
</evidence>